<keyword evidence="3" id="KW-1185">Reference proteome</keyword>
<keyword evidence="1" id="KW-0732">Signal</keyword>
<evidence type="ECO:0000313" key="2">
    <source>
        <dbReference type="EMBL" id="CAJ1957197.1"/>
    </source>
</evidence>
<feature type="chain" id="PRO_5041738158" evidence="1">
    <location>
        <begin position="25"/>
        <end position="153"/>
    </location>
</feature>
<protein>
    <submittedName>
        <fullName evidence="2">Uncharacterized protein</fullName>
    </submittedName>
</protein>
<accession>A0AA86VEB1</accession>
<evidence type="ECO:0000313" key="3">
    <source>
        <dbReference type="Proteomes" id="UP001189624"/>
    </source>
</evidence>
<dbReference type="EMBL" id="OY731402">
    <property type="protein sequence ID" value="CAJ1957197.1"/>
    <property type="molecule type" value="Genomic_DNA"/>
</dbReference>
<organism evidence="2 3">
    <name type="scientific">Sphenostylis stenocarpa</name>
    <dbReference type="NCBI Taxonomy" id="92480"/>
    <lineage>
        <taxon>Eukaryota</taxon>
        <taxon>Viridiplantae</taxon>
        <taxon>Streptophyta</taxon>
        <taxon>Embryophyta</taxon>
        <taxon>Tracheophyta</taxon>
        <taxon>Spermatophyta</taxon>
        <taxon>Magnoliopsida</taxon>
        <taxon>eudicotyledons</taxon>
        <taxon>Gunneridae</taxon>
        <taxon>Pentapetalae</taxon>
        <taxon>rosids</taxon>
        <taxon>fabids</taxon>
        <taxon>Fabales</taxon>
        <taxon>Fabaceae</taxon>
        <taxon>Papilionoideae</taxon>
        <taxon>50 kb inversion clade</taxon>
        <taxon>NPAAA clade</taxon>
        <taxon>indigoferoid/millettioid clade</taxon>
        <taxon>Phaseoleae</taxon>
        <taxon>Sphenostylis</taxon>
    </lineage>
</organism>
<dbReference type="Proteomes" id="UP001189624">
    <property type="component" value="Chromosome 5"/>
</dbReference>
<dbReference type="Gramene" id="rna-AYBTSS11_LOCUS17070">
    <property type="protein sequence ID" value="CAJ1957197.1"/>
    <property type="gene ID" value="gene-AYBTSS11_LOCUS17070"/>
</dbReference>
<name>A0AA86VEB1_9FABA</name>
<proteinExistence type="predicted"/>
<gene>
    <name evidence="2" type="ORF">AYBTSS11_LOCUS17070</name>
</gene>
<feature type="signal peptide" evidence="1">
    <location>
        <begin position="1"/>
        <end position="24"/>
    </location>
</feature>
<evidence type="ECO:0000256" key="1">
    <source>
        <dbReference type="SAM" id="SignalP"/>
    </source>
</evidence>
<sequence length="153" mass="16804">MVTKGSTVLALSIQLSGFFTLLKSKPCIHQKKCLTLFTTTSHAQIICTSGSFFINGYCVFPPSTLRLNPSPILSSLRNHIPLFHIPISNLRFHLATTTATAPTTLPTSSFPTFPVLPPLSSDQCPVFDSHARPGECSFPNESRTLERVRNNVM</sequence>
<dbReference type="AlphaFoldDB" id="A0AA86VEB1"/>
<reference evidence="2" key="1">
    <citation type="submission" date="2023-10" db="EMBL/GenBank/DDBJ databases">
        <authorList>
            <person name="Domelevo Entfellner J.-B."/>
        </authorList>
    </citation>
    <scope>NUCLEOTIDE SEQUENCE</scope>
</reference>